<comment type="caution">
    <text evidence="1">The sequence shown here is derived from an EMBL/GenBank/DDBJ whole genome shotgun (WGS) entry which is preliminary data.</text>
</comment>
<evidence type="ECO:0000313" key="2">
    <source>
        <dbReference type="Proteomes" id="UP000222788"/>
    </source>
</evidence>
<organism evidence="1 2">
    <name type="scientific">Ceratocystis fimbriata CBS 114723</name>
    <dbReference type="NCBI Taxonomy" id="1035309"/>
    <lineage>
        <taxon>Eukaryota</taxon>
        <taxon>Fungi</taxon>
        <taxon>Dikarya</taxon>
        <taxon>Ascomycota</taxon>
        <taxon>Pezizomycotina</taxon>
        <taxon>Sordariomycetes</taxon>
        <taxon>Hypocreomycetidae</taxon>
        <taxon>Microascales</taxon>
        <taxon>Ceratocystidaceae</taxon>
        <taxon>Ceratocystis</taxon>
    </lineage>
</organism>
<protein>
    <submittedName>
        <fullName evidence="1">Uncharacterized protein</fullName>
    </submittedName>
</protein>
<proteinExistence type="predicted"/>
<sequence>MLMPRKKITDYERPGVQASVEMQTAAWLVTEENRQLRQLLLRFVSGKEIETCLQGDQVQTNKWQQRPGGAQMQCILPPETASVERPLPVDSLLPRFTVARCKQSAPLPRASPLIFTVAKQYGNLDNWTHYSDHTQPRLLQWQTQSCYQRPPAPRVAPSPQLKRCLEEGLGDQHSSKGNPQKDTDTIGYYVKRLVSQEHPSLWVEKHHLQQQVNDNQSSSPSANTD</sequence>
<dbReference type="Proteomes" id="UP000222788">
    <property type="component" value="Unassembled WGS sequence"/>
</dbReference>
<keyword evidence="2" id="KW-1185">Reference proteome</keyword>
<gene>
    <name evidence="1" type="ORF">CFIMG_001546RA</name>
</gene>
<reference evidence="1 2" key="2">
    <citation type="journal article" date="2013" name="IMA Fungus">
        <title>IMA Genome-F 1: Ceratocystis fimbriata: Draft nuclear genome sequence for the plant pathogen, Ceratocystis fimbriata.</title>
        <authorList>
            <person name="Wilken P.M."/>
            <person name="Steenkamp E.T."/>
            <person name="Wingfield M.J."/>
            <person name="de Beer Z.W."/>
            <person name="Wingfield B.D."/>
        </authorList>
    </citation>
    <scope>NUCLEOTIDE SEQUENCE [LARGE SCALE GENOMIC DNA]</scope>
    <source>
        <strain evidence="1 2">CBS 114723</strain>
    </source>
</reference>
<reference evidence="1 2" key="1">
    <citation type="journal article" date="2013" name="Fungal Biol.">
        <title>Analysis of microsatellite markers in the genome of the plant pathogen Ceratocystis fimbriata.</title>
        <authorList>
            <person name="Simpson M.C."/>
            <person name="Wilken P.M."/>
            <person name="Coetzee M.P."/>
            <person name="Wingfield M.J."/>
            <person name="Wingfield B.D."/>
        </authorList>
    </citation>
    <scope>NUCLEOTIDE SEQUENCE [LARGE SCALE GENOMIC DNA]</scope>
    <source>
        <strain evidence="1 2">CBS 114723</strain>
    </source>
</reference>
<dbReference type="EMBL" id="APWK03000017">
    <property type="protein sequence ID" value="PHH54965.1"/>
    <property type="molecule type" value="Genomic_DNA"/>
</dbReference>
<name>A0A2C5XBP0_9PEZI</name>
<accession>A0A2C5XBP0</accession>
<evidence type="ECO:0000313" key="1">
    <source>
        <dbReference type="EMBL" id="PHH54965.1"/>
    </source>
</evidence>
<dbReference type="AlphaFoldDB" id="A0A2C5XBP0"/>